<dbReference type="InterPro" id="IPR049053">
    <property type="entry name" value="AFCA-like_C"/>
</dbReference>
<evidence type="ECO:0000313" key="4">
    <source>
        <dbReference type="Proteomes" id="UP000247459"/>
    </source>
</evidence>
<dbReference type="PANTHER" id="PTHR31084:SF0">
    <property type="entry name" value="ALPHA-L-FUCOSIDASE 2"/>
    <property type="match status" value="1"/>
</dbReference>
<dbReference type="PANTHER" id="PTHR31084">
    <property type="entry name" value="ALPHA-L-FUCOSIDASE 2"/>
    <property type="match status" value="1"/>
</dbReference>
<comment type="caution">
    <text evidence="3">The sequence shown here is derived from an EMBL/GenBank/DDBJ whole genome shotgun (WGS) entry which is preliminary data.</text>
</comment>
<accession>A0A2W0CDQ4</accession>
<keyword evidence="3" id="KW-0378">Hydrolase</keyword>
<reference evidence="3 4" key="1">
    <citation type="submission" date="2018-01" db="EMBL/GenBank/DDBJ databases">
        <title>Genome sequence of the PGP bacterium Paenibacillus illinoisensis E3.</title>
        <authorList>
            <person name="Rolli E."/>
            <person name="Marasco R."/>
            <person name="Bessem C."/>
            <person name="Michoud G."/>
            <person name="Gaiarsa S."/>
            <person name="Borin S."/>
            <person name="Daffonchio D."/>
        </authorList>
    </citation>
    <scope>NUCLEOTIDE SEQUENCE [LARGE SCALE GENOMIC DNA]</scope>
    <source>
        <strain evidence="3 4">E3</strain>
    </source>
</reference>
<dbReference type="AlphaFoldDB" id="A0A2W0CDQ4"/>
<dbReference type="InterPro" id="IPR054363">
    <property type="entry name" value="GH95_cat"/>
</dbReference>
<sequence>MTIGIRSSHPLSRNLWRGTYGLEQAELAHDNVVELLRSSTLTNLFCDHPPFQIDGNFGGTAGIAEMLLQRHGGEIRLLPALPKSWPKGYVQGLRARGGVEVDMEWSDGRLLHANTHSTEKIEVTVAFLEQRMELEFPERNHTIVLEGSQAPHIAHSNLNWP</sequence>
<keyword evidence="3" id="KW-0326">Glycosidase</keyword>
<proteinExistence type="predicted"/>
<organism evidence="3 4">
    <name type="scientific">Paenibacillus illinoisensis</name>
    <dbReference type="NCBI Taxonomy" id="59845"/>
    <lineage>
        <taxon>Bacteria</taxon>
        <taxon>Bacillati</taxon>
        <taxon>Bacillota</taxon>
        <taxon>Bacilli</taxon>
        <taxon>Bacillales</taxon>
        <taxon>Paenibacillaceae</taxon>
        <taxon>Paenibacillus</taxon>
    </lineage>
</organism>
<dbReference type="GO" id="GO:0005975">
    <property type="term" value="P:carbohydrate metabolic process"/>
    <property type="evidence" value="ECO:0007669"/>
    <property type="project" value="InterPro"/>
</dbReference>
<dbReference type="Pfam" id="PF22124">
    <property type="entry name" value="Glyco_hydro_95_cat"/>
    <property type="match status" value="1"/>
</dbReference>
<dbReference type="Proteomes" id="UP000247459">
    <property type="component" value="Unassembled WGS sequence"/>
</dbReference>
<evidence type="ECO:0000259" key="1">
    <source>
        <dbReference type="Pfam" id="PF21307"/>
    </source>
</evidence>
<evidence type="ECO:0000259" key="2">
    <source>
        <dbReference type="Pfam" id="PF22124"/>
    </source>
</evidence>
<dbReference type="EC" id="3.2.1.51" evidence="3"/>
<dbReference type="InterPro" id="IPR013780">
    <property type="entry name" value="Glyco_hydro_b"/>
</dbReference>
<protein>
    <submittedName>
        <fullName evidence="3">Alpha-L-fucosidase</fullName>
        <ecNumber evidence="3">3.2.1.51</ecNumber>
    </submittedName>
</protein>
<dbReference type="EMBL" id="PRLG01000029">
    <property type="protein sequence ID" value="PYY25918.1"/>
    <property type="molecule type" value="Genomic_DNA"/>
</dbReference>
<dbReference type="Pfam" id="PF21307">
    <property type="entry name" value="Glyco_hydro_95_C"/>
    <property type="match status" value="1"/>
</dbReference>
<dbReference type="GO" id="GO:0004560">
    <property type="term" value="F:alpha-L-fucosidase activity"/>
    <property type="evidence" value="ECO:0007669"/>
    <property type="project" value="UniProtKB-EC"/>
</dbReference>
<feature type="domain" description="Glycosyl hydrolase family 95 catalytic" evidence="2">
    <location>
        <begin position="22"/>
        <end position="67"/>
    </location>
</feature>
<name>A0A2W0CDQ4_9BACL</name>
<dbReference type="SUPFAM" id="SSF48208">
    <property type="entry name" value="Six-hairpin glycosidases"/>
    <property type="match status" value="1"/>
</dbReference>
<feature type="domain" description="Alpha fucosidase A-like C-terminal" evidence="1">
    <location>
        <begin position="69"/>
        <end position="131"/>
    </location>
</feature>
<gene>
    <name evidence="3" type="ORF">PIL02S_05287</name>
</gene>
<evidence type="ECO:0000313" key="3">
    <source>
        <dbReference type="EMBL" id="PYY25918.1"/>
    </source>
</evidence>
<dbReference type="InterPro" id="IPR008928">
    <property type="entry name" value="6-hairpin_glycosidase_sf"/>
</dbReference>
<dbReference type="Gene3D" id="2.60.40.1180">
    <property type="entry name" value="Golgi alpha-mannosidase II"/>
    <property type="match status" value="1"/>
</dbReference>